<organism evidence="2 3">
    <name type="scientific">Elysia marginata</name>
    <dbReference type="NCBI Taxonomy" id="1093978"/>
    <lineage>
        <taxon>Eukaryota</taxon>
        <taxon>Metazoa</taxon>
        <taxon>Spiralia</taxon>
        <taxon>Lophotrochozoa</taxon>
        <taxon>Mollusca</taxon>
        <taxon>Gastropoda</taxon>
        <taxon>Heterobranchia</taxon>
        <taxon>Euthyneura</taxon>
        <taxon>Panpulmonata</taxon>
        <taxon>Sacoglossa</taxon>
        <taxon>Placobranchoidea</taxon>
        <taxon>Plakobranchidae</taxon>
        <taxon>Elysia</taxon>
    </lineage>
</organism>
<dbReference type="AlphaFoldDB" id="A0AAV4FUI8"/>
<evidence type="ECO:0000313" key="2">
    <source>
        <dbReference type="EMBL" id="GFR76789.1"/>
    </source>
</evidence>
<evidence type="ECO:0000256" key="1">
    <source>
        <dbReference type="SAM" id="MobiDB-lite"/>
    </source>
</evidence>
<protein>
    <submittedName>
        <fullName evidence="2">Uncharacterized protein</fullName>
    </submittedName>
</protein>
<dbReference type="EMBL" id="BMAT01000942">
    <property type="protein sequence ID" value="GFR76789.1"/>
    <property type="molecule type" value="Genomic_DNA"/>
</dbReference>
<proteinExistence type="predicted"/>
<feature type="compositionally biased region" description="Basic and acidic residues" evidence="1">
    <location>
        <begin position="47"/>
        <end position="56"/>
    </location>
</feature>
<comment type="caution">
    <text evidence="2">The sequence shown here is derived from an EMBL/GenBank/DDBJ whole genome shotgun (WGS) entry which is preliminary data.</text>
</comment>
<keyword evidence="3" id="KW-1185">Reference proteome</keyword>
<evidence type="ECO:0000313" key="3">
    <source>
        <dbReference type="Proteomes" id="UP000762676"/>
    </source>
</evidence>
<gene>
    <name evidence="2" type="ORF">ElyMa_000492000</name>
</gene>
<feature type="compositionally biased region" description="Acidic residues" evidence="1">
    <location>
        <begin position="9"/>
        <end position="46"/>
    </location>
</feature>
<feature type="region of interest" description="Disordered" evidence="1">
    <location>
        <begin position="1"/>
        <end position="56"/>
    </location>
</feature>
<reference evidence="2 3" key="1">
    <citation type="journal article" date="2021" name="Elife">
        <title>Chloroplast acquisition without the gene transfer in kleptoplastic sea slugs, Plakobranchus ocellatus.</title>
        <authorList>
            <person name="Maeda T."/>
            <person name="Takahashi S."/>
            <person name="Yoshida T."/>
            <person name="Shimamura S."/>
            <person name="Takaki Y."/>
            <person name="Nagai Y."/>
            <person name="Toyoda A."/>
            <person name="Suzuki Y."/>
            <person name="Arimoto A."/>
            <person name="Ishii H."/>
            <person name="Satoh N."/>
            <person name="Nishiyama T."/>
            <person name="Hasebe M."/>
            <person name="Maruyama T."/>
            <person name="Minagawa J."/>
            <person name="Obokata J."/>
            <person name="Shigenobu S."/>
        </authorList>
    </citation>
    <scope>NUCLEOTIDE SEQUENCE [LARGE SCALE GENOMIC DNA]</scope>
</reference>
<sequence length="144" mass="16365">MILMVKTVDDDDDDDDDLHEYDDDDDNGDDDDDDNDDDDDDDDDDDNRDRDEMGLHATDVKRAKWAGLVSPLLTRESTRRRPRALTAHLLSRQRGRVRMIDRFSSAIRASSTRPLLLECAHVDGRLPRGLGQELDQTDSLAPQS</sequence>
<accession>A0AAV4FUI8</accession>
<dbReference type="Proteomes" id="UP000762676">
    <property type="component" value="Unassembled WGS sequence"/>
</dbReference>
<name>A0AAV4FUI8_9GAST</name>